<dbReference type="EMBL" id="BMAW01056636">
    <property type="protein sequence ID" value="GFT06722.1"/>
    <property type="molecule type" value="Genomic_DNA"/>
</dbReference>
<feature type="transmembrane region" description="Helical" evidence="1">
    <location>
        <begin position="81"/>
        <end position="97"/>
    </location>
</feature>
<keyword evidence="3" id="KW-1185">Reference proteome</keyword>
<accession>A0A8X6NBZ2</accession>
<evidence type="ECO:0000313" key="3">
    <source>
        <dbReference type="Proteomes" id="UP000887013"/>
    </source>
</evidence>
<dbReference type="OrthoDB" id="6506916at2759"/>
<reference evidence="2" key="1">
    <citation type="submission" date="2020-08" db="EMBL/GenBank/DDBJ databases">
        <title>Multicomponent nature underlies the extraordinary mechanical properties of spider dragline silk.</title>
        <authorList>
            <person name="Kono N."/>
            <person name="Nakamura H."/>
            <person name="Mori M."/>
            <person name="Yoshida Y."/>
            <person name="Ohtoshi R."/>
            <person name="Malay A.D."/>
            <person name="Moran D.A.P."/>
            <person name="Tomita M."/>
            <person name="Numata K."/>
            <person name="Arakawa K."/>
        </authorList>
    </citation>
    <scope>NUCLEOTIDE SEQUENCE</scope>
</reference>
<gene>
    <name evidence="2" type="primary">AVEN_122451_1</name>
    <name evidence="2" type="ORF">NPIL_509851</name>
</gene>
<comment type="caution">
    <text evidence="2">The sequence shown here is derived from an EMBL/GenBank/DDBJ whole genome shotgun (WGS) entry which is preliminary data.</text>
</comment>
<name>A0A8X6NBZ2_NEPPI</name>
<evidence type="ECO:0000256" key="1">
    <source>
        <dbReference type="SAM" id="Phobius"/>
    </source>
</evidence>
<organism evidence="2 3">
    <name type="scientific">Nephila pilipes</name>
    <name type="common">Giant wood spider</name>
    <name type="synonym">Nephila maculata</name>
    <dbReference type="NCBI Taxonomy" id="299642"/>
    <lineage>
        <taxon>Eukaryota</taxon>
        <taxon>Metazoa</taxon>
        <taxon>Ecdysozoa</taxon>
        <taxon>Arthropoda</taxon>
        <taxon>Chelicerata</taxon>
        <taxon>Arachnida</taxon>
        <taxon>Araneae</taxon>
        <taxon>Araneomorphae</taxon>
        <taxon>Entelegynae</taxon>
        <taxon>Araneoidea</taxon>
        <taxon>Nephilidae</taxon>
        <taxon>Nephila</taxon>
    </lineage>
</organism>
<protein>
    <submittedName>
        <fullName evidence="2">Uncharacterized protein</fullName>
    </submittedName>
</protein>
<dbReference type="AlphaFoldDB" id="A0A8X6NBZ2"/>
<dbReference type="Proteomes" id="UP000887013">
    <property type="component" value="Unassembled WGS sequence"/>
</dbReference>
<keyword evidence="1" id="KW-1133">Transmembrane helix</keyword>
<proteinExistence type="predicted"/>
<keyword evidence="1" id="KW-0812">Transmembrane</keyword>
<keyword evidence="1" id="KW-0472">Membrane</keyword>
<evidence type="ECO:0000313" key="2">
    <source>
        <dbReference type="EMBL" id="GFT06722.1"/>
    </source>
</evidence>
<sequence>MNITSELRCRMAYVMQVEKKMTPVSLKEAGLAVSGCNLWPRFLVNQAVSERVSFPSQSRLGRKKFIHVAPVRRRKLDSCRMERVIVVSFATIASINIQDDIYFGVPDYIMRLQKCTITGVATLILFLIVPTLGKKTHYNKNIKHNHLERIQESEDFLPSEQSKELRNHLAKHLHDDQDECHKAALHKCGQTFLRAHKLLSYLDDELVAFRTRCGVRTAFFECLKTTREKICSRPFKHYFKVEGDFRKKLTDALWSSRVCILGLKSSKNV</sequence>
<feature type="transmembrane region" description="Helical" evidence="1">
    <location>
        <begin position="117"/>
        <end position="133"/>
    </location>
</feature>